<protein>
    <submittedName>
        <fullName evidence="1">Uncharacterized protein</fullName>
    </submittedName>
</protein>
<dbReference type="AlphaFoldDB" id="D3B5U6"/>
<dbReference type="EMBL" id="ADBJ01000017">
    <property type="protein sequence ID" value="EFA83244.1"/>
    <property type="molecule type" value="Genomic_DNA"/>
</dbReference>
<proteinExistence type="predicted"/>
<dbReference type="GeneID" id="31359521"/>
<keyword evidence="2" id="KW-1185">Reference proteome</keyword>
<accession>D3B5U6</accession>
<name>D3B5U6_HETP5</name>
<comment type="caution">
    <text evidence="1">The sequence shown here is derived from an EMBL/GenBank/DDBJ whole genome shotgun (WGS) entry which is preliminary data.</text>
</comment>
<sequence length="232" mass="28023">MDDIKSVNYTLPTNGNSFDFERFLKNAFQSVDDSIKLFKKHSEETDQSLDNLYEEFHICQQLYVRSSNFSKIENTTHFNNIHSLLNELEYISENVQERILNIQSFTKEIKLKLKSSCRDELLLELDHRVEINEKDLSPGLKIKQRHFQMVLEQTTMNYSKEIGNCRRHQIQKQQQQKQLKQHLKTHNRHPKQPYQHDLYITVLSQQLFDWILSYRIFYTQFFQRRTTSNRIC</sequence>
<gene>
    <name evidence="1" type="ORF">PPL_04034</name>
</gene>
<dbReference type="InParanoid" id="D3B5U6"/>
<reference evidence="1 2" key="1">
    <citation type="journal article" date="2011" name="Genome Res.">
        <title>Phylogeny-wide analysis of social amoeba genomes highlights ancient origins for complex intercellular communication.</title>
        <authorList>
            <person name="Heidel A.J."/>
            <person name="Lawal H.M."/>
            <person name="Felder M."/>
            <person name="Schilde C."/>
            <person name="Helps N.R."/>
            <person name="Tunggal B."/>
            <person name="Rivero F."/>
            <person name="John U."/>
            <person name="Schleicher M."/>
            <person name="Eichinger L."/>
            <person name="Platzer M."/>
            <person name="Noegel A.A."/>
            <person name="Schaap P."/>
            <person name="Gloeckner G."/>
        </authorList>
    </citation>
    <scope>NUCLEOTIDE SEQUENCE [LARGE SCALE GENOMIC DNA]</scope>
    <source>
        <strain evidence="2">ATCC 26659 / Pp 5 / PN500</strain>
    </source>
</reference>
<dbReference type="Proteomes" id="UP000001396">
    <property type="component" value="Unassembled WGS sequence"/>
</dbReference>
<dbReference type="RefSeq" id="XP_020435361.1">
    <property type="nucleotide sequence ID" value="XM_020574947.1"/>
</dbReference>
<organism evidence="1 2">
    <name type="scientific">Heterostelium pallidum (strain ATCC 26659 / Pp 5 / PN500)</name>
    <name type="common">Cellular slime mold</name>
    <name type="synonym">Polysphondylium pallidum</name>
    <dbReference type="NCBI Taxonomy" id="670386"/>
    <lineage>
        <taxon>Eukaryota</taxon>
        <taxon>Amoebozoa</taxon>
        <taxon>Evosea</taxon>
        <taxon>Eumycetozoa</taxon>
        <taxon>Dictyostelia</taxon>
        <taxon>Acytosteliales</taxon>
        <taxon>Acytosteliaceae</taxon>
        <taxon>Heterostelium</taxon>
    </lineage>
</organism>
<evidence type="ECO:0000313" key="2">
    <source>
        <dbReference type="Proteomes" id="UP000001396"/>
    </source>
</evidence>
<evidence type="ECO:0000313" key="1">
    <source>
        <dbReference type="EMBL" id="EFA83244.1"/>
    </source>
</evidence>